<dbReference type="PANTHER" id="PTHR37816:SF2">
    <property type="entry name" value="DNA TOPOLOGY MODULATION PROTEIN FLAR-RELATED PROTEIN"/>
    <property type="match status" value="1"/>
</dbReference>
<organism evidence="1 2">
    <name type="scientific">Salinisphaera shabanensis E1L3A</name>
    <dbReference type="NCBI Taxonomy" id="1033802"/>
    <lineage>
        <taxon>Bacteria</taxon>
        <taxon>Pseudomonadati</taxon>
        <taxon>Pseudomonadota</taxon>
        <taxon>Gammaproteobacteria</taxon>
        <taxon>Salinisphaerales</taxon>
        <taxon>Salinisphaeraceae</taxon>
        <taxon>Salinisphaera</taxon>
    </lineage>
</organism>
<evidence type="ECO:0000313" key="1">
    <source>
        <dbReference type="EMBL" id="ERJ18252.1"/>
    </source>
</evidence>
<reference evidence="1 2" key="1">
    <citation type="journal article" date="2011" name="J. Bacteriol.">
        <title>Genome sequence of Salinisphaera shabanensis, a gammaproteobacterium from the harsh, variable environment of the brine-seawater interface of the Shaban Deep in the Red Sea.</title>
        <authorList>
            <person name="Antunes A."/>
            <person name="Alam I."/>
            <person name="Bajic V.B."/>
            <person name="Stingl U."/>
        </authorList>
    </citation>
    <scope>NUCLEOTIDE SEQUENCE [LARGE SCALE GENOMIC DNA]</scope>
    <source>
        <strain evidence="1 2">E1L3A</strain>
    </source>
</reference>
<reference evidence="1 2" key="2">
    <citation type="journal article" date="2013" name="PLoS ONE">
        <title>INDIGO - INtegrated Data Warehouse of MIcrobial GenOmes with Examples from the Red Sea Extremophiles.</title>
        <authorList>
            <person name="Alam I."/>
            <person name="Antunes A."/>
            <person name="Kamau A.A."/>
            <person name="Ba Alawi W."/>
            <person name="Kalkatawi M."/>
            <person name="Stingl U."/>
            <person name="Bajic V.B."/>
        </authorList>
    </citation>
    <scope>NUCLEOTIDE SEQUENCE [LARGE SCALE GENOMIC DNA]</scope>
    <source>
        <strain evidence="1 2">E1L3A</strain>
    </source>
</reference>
<evidence type="ECO:0000313" key="2">
    <source>
        <dbReference type="Proteomes" id="UP000006242"/>
    </source>
</evidence>
<dbReference type="SUPFAM" id="SSF52540">
    <property type="entry name" value="P-loop containing nucleoside triphosphate hydrolases"/>
    <property type="match status" value="1"/>
</dbReference>
<dbReference type="InterPro" id="IPR052922">
    <property type="entry name" value="Cytidylate_Kinase-2"/>
</dbReference>
<name>U2EIT3_9GAMM</name>
<dbReference type="InterPro" id="IPR027417">
    <property type="entry name" value="P-loop_NTPase"/>
</dbReference>
<sequence>MVHVLVTGGPGSGTSTLAEVLAHRLSAVWIEADDYYWKPSDPPFQYKYEASERAERLLQALGNTQRAVVAGSVMGWGDAIETAFDRIIFLYTDTATRMTRLRARTISLRSSEAGFP</sequence>
<dbReference type="Gene3D" id="3.40.50.300">
    <property type="entry name" value="P-loop containing nucleotide triphosphate hydrolases"/>
    <property type="match status" value="1"/>
</dbReference>
<dbReference type="PANTHER" id="PTHR37816">
    <property type="entry name" value="YALI0E33011P"/>
    <property type="match status" value="1"/>
</dbReference>
<protein>
    <submittedName>
        <fullName evidence="1">AAA domain protein</fullName>
    </submittedName>
</protein>
<dbReference type="eggNOG" id="COG0572">
    <property type="taxonomic scope" value="Bacteria"/>
</dbReference>
<gene>
    <name evidence="1" type="ORF">SSPSH_002870</name>
</gene>
<dbReference type="EMBL" id="AFNV02000021">
    <property type="protein sequence ID" value="ERJ18252.1"/>
    <property type="molecule type" value="Genomic_DNA"/>
</dbReference>
<dbReference type="RefSeq" id="WP_006915430.1">
    <property type="nucleotide sequence ID" value="NZ_AFNV02000021.1"/>
</dbReference>
<dbReference type="Pfam" id="PF13238">
    <property type="entry name" value="AAA_18"/>
    <property type="match status" value="1"/>
</dbReference>
<comment type="caution">
    <text evidence="1">The sequence shown here is derived from an EMBL/GenBank/DDBJ whole genome shotgun (WGS) entry which is preliminary data.</text>
</comment>
<dbReference type="Proteomes" id="UP000006242">
    <property type="component" value="Unassembled WGS sequence"/>
</dbReference>
<dbReference type="AlphaFoldDB" id="U2EIT3"/>
<dbReference type="OrthoDB" id="5508973at2"/>
<keyword evidence="2" id="KW-1185">Reference proteome</keyword>
<dbReference type="STRING" id="1033802.SSPSH_002870"/>
<accession>U2EIT3</accession>
<proteinExistence type="predicted"/>